<evidence type="ECO:0000256" key="1">
    <source>
        <dbReference type="SAM" id="MobiDB-lite"/>
    </source>
</evidence>
<feature type="domain" description="PRANC" evidence="2">
    <location>
        <begin position="36"/>
        <end position="98"/>
    </location>
</feature>
<dbReference type="AlphaFoldDB" id="A0A0F3MKV7"/>
<dbReference type="PATRIC" id="fig|1359168.3.peg.118"/>
<sequence>MNPICNTVLASQALDLFKNECEEEISKTKNTKIGGNSYTIFDVCFKSGNMPARCVNNPILETCKNQLRIYKHDLEDSISKLQIRSGLLLSAVKANEAVNKILNDASQEDHSKNPASLDQLSTEMKSKIPRCQEYSPSWNILPNELKYKILESLGNDHLKAICCLQNEEERNLDKLSDESVKSPFSCRRASSSTS</sequence>
<proteinExistence type="predicted"/>
<gene>
    <name evidence="3" type="ORF">OCHUTO_0536</name>
</gene>
<comment type="caution">
    <text evidence="3">The sequence shown here is derived from an EMBL/GenBank/DDBJ whole genome shotgun (WGS) entry which is preliminary data.</text>
</comment>
<reference evidence="3 4" key="1">
    <citation type="submission" date="2015-02" db="EMBL/GenBank/DDBJ databases">
        <title>Genome Sequencing of Rickettsiales.</title>
        <authorList>
            <person name="Daugherty S.C."/>
            <person name="Su Q."/>
            <person name="Abolude K."/>
            <person name="Beier-Sexton M."/>
            <person name="Carlyon J.A."/>
            <person name="Carter R."/>
            <person name="Day N.P."/>
            <person name="Dumler S.J."/>
            <person name="Dyachenko V."/>
            <person name="Godinez A."/>
            <person name="Kurtti T.J."/>
            <person name="Lichay M."/>
            <person name="Mullins K.E."/>
            <person name="Ott S."/>
            <person name="Pappas-Brown V."/>
            <person name="Paris D.H."/>
            <person name="Patel P."/>
            <person name="Richards A.L."/>
            <person name="Sadzewicz L."/>
            <person name="Sears K."/>
            <person name="Seidman D."/>
            <person name="Sengamalay N."/>
            <person name="Stenos J."/>
            <person name="Tallon L.J."/>
            <person name="Vincent G."/>
            <person name="Fraser C.M."/>
            <person name="Munderloh U."/>
            <person name="Dunning-Hotopp J.C."/>
        </authorList>
    </citation>
    <scope>NUCLEOTIDE SEQUENCE [LARGE SCALE GENOMIC DNA]</scope>
    <source>
        <strain evidence="3 4">Fuller</strain>
    </source>
</reference>
<dbReference type="Pfam" id="PF09372">
    <property type="entry name" value="PRANC"/>
    <property type="match status" value="2"/>
</dbReference>
<evidence type="ECO:0000313" key="4">
    <source>
        <dbReference type="Proteomes" id="UP000033616"/>
    </source>
</evidence>
<evidence type="ECO:0000313" key="3">
    <source>
        <dbReference type="EMBL" id="KJV56281.1"/>
    </source>
</evidence>
<dbReference type="STRING" id="1359168.OCHUTO_0536"/>
<evidence type="ECO:0000259" key="2">
    <source>
        <dbReference type="Pfam" id="PF09372"/>
    </source>
</evidence>
<feature type="domain" description="PRANC" evidence="2">
    <location>
        <begin position="130"/>
        <end position="162"/>
    </location>
</feature>
<dbReference type="EMBL" id="LANP01000011">
    <property type="protein sequence ID" value="KJV56281.1"/>
    <property type="molecule type" value="Genomic_DNA"/>
</dbReference>
<protein>
    <submittedName>
        <fullName evidence="3">PRANC domain protein</fullName>
    </submittedName>
</protein>
<organism evidence="3 4">
    <name type="scientific">Orientia chuto str. Dubai</name>
    <dbReference type="NCBI Taxonomy" id="1359168"/>
    <lineage>
        <taxon>Bacteria</taxon>
        <taxon>Pseudomonadati</taxon>
        <taxon>Pseudomonadota</taxon>
        <taxon>Alphaproteobacteria</taxon>
        <taxon>Rickettsiales</taxon>
        <taxon>Rickettsiaceae</taxon>
        <taxon>Rickettsieae</taxon>
        <taxon>Orientia</taxon>
    </lineage>
</organism>
<dbReference type="RefSeq" id="WP_045797231.1">
    <property type="nucleotide sequence ID" value="NZ_LANP01000011.1"/>
</dbReference>
<dbReference type="Proteomes" id="UP000033616">
    <property type="component" value="Unassembled WGS sequence"/>
</dbReference>
<dbReference type="InterPro" id="IPR018272">
    <property type="entry name" value="PRANC_domain"/>
</dbReference>
<name>A0A0F3MKV7_9RICK</name>
<keyword evidence="4" id="KW-1185">Reference proteome</keyword>
<feature type="region of interest" description="Disordered" evidence="1">
    <location>
        <begin position="174"/>
        <end position="194"/>
    </location>
</feature>
<accession>A0A0F3MKV7</accession>